<proteinExistence type="predicted"/>
<organism evidence="2 3">
    <name type="scientific">Dorcoceras hygrometricum</name>
    <dbReference type="NCBI Taxonomy" id="472368"/>
    <lineage>
        <taxon>Eukaryota</taxon>
        <taxon>Viridiplantae</taxon>
        <taxon>Streptophyta</taxon>
        <taxon>Embryophyta</taxon>
        <taxon>Tracheophyta</taxon>
        <taxon>Spermatophyta</taxon>
        <taxon>Magnoliopsida</taxon>
        <taxon>eudicotyledons</taxon>
        <taxon>Gunneridae</taxon>
        <taxon>Pentapetalae</taxon>
        <taxon>asterids</taxon>
        <taxon>lamiids</taxon>
        <taxon>Lamiales</taxon>
        <taxon>Gesneriaceae</taxon>
        <taxon>Didymocarpoideae</taxon>
        <taxon>Trichosporeae</taxon>
        <taxon>Loxocarpinae</taxon>
        <taxon>Dorcoceras</taxon>
    </lineage>
</organism>
<name>A0A2Z7B2W2_9LAMI</name>
<sequence>MGGGNQLPLRAHARAALRIARDEEARWPCDDGGQPCASVAQVMRRCPKRWLDDGRPWIARWPHVSCLLADDGRRCAPLLADRCALFCTTLRAAVRRACRDDCAAAARKIPGGAAGGGRRSGEAPTMS</sequence>
<evidence type="ECO:0000256" key="1">
    <source>
        <dbReference type="SAM" id="MobiDB-lite"/>
    </source>
</evidence>
<evidence type="ECO:0000313" key="3">
    <source>
        <dbReference type="Proteomes" id="UP000250235"/>
    </source>
</evidence>
<protein>
    <submittedName>
        <fullName evidence="2">Uncharacterized protein</fullName>
    </submittedName>
</protein>
<accession>A0A2Z7B2W2</accession>
<evidence type="ECO:0000313" key="2">
    <source>
        <dbReference type="EMBL" id="KZV28672.1"/>
    </source>
</evidence>
<reference evidence="2 3" key="1">
    <citation type="journal article" date="2015" name="Proc. Natl. Acad. Sci. U.S.A.">
        <title>The resurrection genome of Boea hygrometrica: A blueprint for survival of dehydration.</title>
        <authorList>
            <person name="Xiao L."/>
            <person name="Yang G."/>
            <person name="Zhang L."/>
            <person name="Yang X."/>
            <person name="Zhao S."/>
            <person name="Ji Z."/>
            <person name="Zhou Q."/>
            <person name="Hu M."/>
            <person name="Wang Y."/>
            <person name="Chen M."/>
            <person name="Xu Y."/>
            <person name="Jin H."/>
            <person name="Xiao X."/>
            <person name="Hu G."/>
            <person name="Bao F."/>
            <person name="Hu Y."/>
            <person name="Wan P."/>
            <person name="Li L."/>
            <person name="Deng X."/>
            <person name="Kuang T."/>
            <person name="Xiang C."/>
            <person name="Zhu J.K."/>
            <person name="Oliver M.J."/>
            <person name="He Y."/>
        </authorList>
    </citation>
    <scope>NUCLEOTIDE SEQUENCE [LARGE SCALE GENOMIC DNA]</scope>
    <source>
        <strain evidence="3">cv. XS01</strain>
    </source>
</reference>
<dbReference type="AlphaFoldDB" id="A0A2Z7B2W2"/>
<feature type="region of interest" description="Disordered" evidence="1">
    <location>
        <begin position="108"/>
        <end position="127"/>
    </location>
</feature>
<keyword evidence="3" id="KW-1185">Reference proteome</keyword>
<dbReference type="EMBL" id="KV010034">
    <property type="protein sequence ID" value="KZV28672.1"/>
    <property type="molecule type" value="Genomic_DNA"/>
</dbReference>
<gene>
    <name evidence="2" type="ORF">F511_26320</name>
</gene>
<dbReference type="Proteomes" id="UP000250235">
    <property type="component" value="Unassembled WGS sequence"/>
</dbReference>